<dbReference type="NCBIfam" id="TIGR00180">
    <property type="entry name" value="parB_part"/>
    <property type="match status" value="1"/>
</dbReference>
<dbReference type="InterPro" id="IPR017819">
    <property type="entry name" value="Plasmid_partition_RepB"/>
</dbReference>
<dbReference type="SMART" id="SM00470">
    <property type="entry name" value="ParB"/>
    <property type="match status" value="1"/>
</dbReference>
<comment type="caution">
    <text evidence="3">The sequence shown here is derived from an EMBL/GenBank/DDBJ whole genome shotgun (WGS) entry which is preliminary data.</text>
</comment>
<dbReference type="PANTHER" id="PTHR33375:SF1">
    <property type="entry name" value="CHROMOSOME-PARTITIONING PROTEIN PARB-RELATED"/>
    <property type="match status" value="1"/>
</dbReference>
<proteinExistence type="inferred from homology"/>
<keyword evidence="4" id="KW-1185">Reference proteome</keyword>
<evidence type="ECO:0000313" key="3">
    <source>
        <dbReference type="EMBL" id="THF54405.1"/>
    </source>
</evidence>
<dbReference type="Gene3D" id="1.10.10.2830">
    <property type="match status" value="1"/>
</dbReference>
<dbReference type="NCBIfam" id="TIGR03454">
    <property type="entry name" value="partition_RepB"/>
    <property type="match status" value="1"/>
</dbReference>
<dbReference type="InterPro" id="IPR036086">
    <property type="entry name" value="ParB/Sulfiredoxin_sf"/>
</dbReference>
<dbReference type="SUPFAM" id="SSF109709">
    <property type="entry name" value="KorB DNA-binding domain-like"/>
    <property type="match status" value="1"/>
</dbReference>
<evidence type="ECO:0000313" key="4">
    <source>
        <dbReference type="Proteomes" id="UP000306441"/>
    </source>
</evidence>
<evidence type="ECO:0000256" key="1">
    <source>
        <dbReference type="ARBA" id="ARBA00006295"/>
    </source>
</evidence>
<dbReference type="Proteomes" id="UP000306441">
    <property type="component" value="Unassembled WGS sequence"/>
</dbReference>
<dbReference type="InterPro" id="IPR011111">
    <property type="entry name" value="Plasmid_RepB"/>
</dbReference>
<dbReference type="Pfam" id="PF07506">
    <property type="entry name" value="RepB"/>
    <property type="match status" value="1"/>
</dbReference>
<protein>
    <submittedName>
        <fullName evidence="3">Plasmid partitioning protein RepB</fullName>
    </submittedName>
</protein>
<dbReference type="EMBL" id="SSNY01000022">
    <property type="protein sequence ID" value="THF54405.1"/>
    <property type="molecule type" value="Genomic_DNA"/>
</dbReference>
<accession>A0ABY2Q0W9</accession>
<sequence>MMSRKNLLSSLTERKLTTVNSMSSQTLPLPPSQERLRNRGAFGAITRSIDELAERAQQANEIEARLLEGASIIELDPDAIDASFIADRMDDDEIAFNELLEAIREHGQASPILVRPHPGINGRYMIVFGHRRHRVAKTLERKVRAVVREMEDREHVIAQGQENSARTDLSFIEKAVFASSLEKQGYDREVIMQALSVDKTVVSKMLSVLNDIPADVVNAIGAARNSGRDRWYKLAIKFRETGALKSGAELVRSDEFKSLDSDSRLELLTSHLDKPAVKPRPKAAISKSWAPQDNSVSVTFKPRPKGISLEITKTDAKPFADWISGNLDGLYEAYRKSKQEK</sequence>
<dbReference type="CDD" id="cd16405">
    <property type="entry name" value="RepB_like_N"/>
    <property type="match status" value="1"/>
</dbReference>
<dbReference type="SUPFAM" id="SSF110849">
    <property type="entry name" value="ParB/Sulfiredoxin"/>
    <property type="match status" value="1"/>
</dbReference>
<comment type="similarity">
    <text evidence="1">Belongs to the ParB family.</text>
</comment>
<dbReference type="InterPro" id="IPR003115">
    <property type="entry name" value="ParB_N"/>
</dbReference>
<feature type="domain" description="ParB-like N-terminal" evidence="2">
    <location>
        <begin position="73"/>
        <end position="164"/>
    </location>
</feature>
<dbReference type="InterPro" id="IPR050336">
    <property type="entry name" value="Chromosome_partition/occlusion"/>
</dbReference>
<organism evidence="3 4">
    <name type="scientific">Ollibium composti</name>
    <dbReference type="NCBI Taxonomy" id="2675109"/>
    <lineage>
        <taxon>Bacteria</taxon>
        <taxon>Pseudomonadati</taxon>
        <taxon>Pseudomonadota</taxon>
        <taxon>Alphaproteobacteria</taxon>
        <taxon>Hyphomicrobiales</taxon>
        <taxon>Phyllobacteriaceae</taxon>
        <taxon>Ollibium</taxon>
    </lineage>
</organism>
<evidence type="ECO:0000259" key="2">
    <source>
        <dbReference type="SMART" id="SM00470"/>
    </source>
</evidence>
<name>A0ABY2Q0W9_9HYPH</name>
<gene>
    <name evidence="3" type="primary">repB</name>
    <name evidence="3" type="ORF">E6C48_22160</name>
</gene>
<dbReference type="Gene3D" id="3.90.1530.30">
    <property type="match status" value="1"/>
</dbReference>
<dbReference type="Pfam" id="PF02195">
    <property type="entry name" value="ParB_N"/>
    <property type="match status" value="1"/>
</dbReference>
<dbReference type="InterPro" id="IPR037972">
    <property type="entry name" value="RepB_N"/>
</dbReference>
<dbReference type="InterPro" id="IPR004437">
    <property type="entry name" value="ParB/RepB/Spo0J"/>
</dbReference>
<reference evidence="3 4" key="1">
    <citation type="submission" date="2019-04" db="EMBL/GenBank/DDBJ databases">
        <title>Mesorhizobium composti sp. nov., isolated from compost.</title>
        <authorList>
            <person name="Lin S.-Y."/>
            <person name="Hameed A."/>
            <person name="Hsieh Y.-T."/>
            <person name="Young C.-C."/>
        </authorList>
    </citation>
    <scope>NUCLEOTIDE SEQUENCE [LARGE SCALE GENOMIC DNA]</scope>
    <source>
        <strain evidence="3 4">CC-YTH430</strain>
    </source>
</reference>
<dbReference type="PANTHER" id="PTHR33375">
    <property type="entry name" value="CHROMOSOME-PARTITIONING PROTEIN PARB-RELATED"/>
    <property type="match status" value="1"/>
</dbReference>